<name>A0A1Q3EIK7_LENED</name>
<sequence>MTRYHVVQHERAIFSPPDPAAAPPALTHLPVLHIPSESEASSDASDLDDDEDVSSVVDDMGTALDNHGDREDEEILDRVGQSLSPVESNFDLNELGIHAQWMRMEKIILTNWTPSDDLETDGEDSVRGDDDIPFPLEDENPLDDDLEEDNFWDFGEFDWKQFQEYGGGGRLPASEQVRAGYFNEFSKIENKLSAYDLAIC</sequence>
<gene>
    <name evidence="2" type="ORF">LENED_008983</name>
</gene>
<evidence type="ECO:0000256" key="1">
    <source>
        <dbReference type="SAM" id="MobiDB-lite"/>
    </source>
</evidence>
<comment type="caution">
    <text evidence="2">The sequence shown here is derived from an EMBL/GenBank/DDBJ whole genome shotgun (WGS) entry which is preliminary data.</text>
</comment>
<protein>
    <submittedName>
        <fullName evidence="2">Uncharacterized protein</fullName>
    </submittedName>
</protein>
<organism evidence="2 3">
    <name type="scientific">Lentinula edodes</name>
    <name type="common">Shiitake mushroom</name>
    <name type="synonym">Lentinus edodes</name>
    <dbReference type="NCBI Taxonomy" id="5353"/>
    <lineage>
        <taxon>Eukaryota</taxon>
        <taxon>Fungi</taxon>
        <taxon>Dikarya</taxon>
        <taxon>Basidiomycota</taxon>
        <taxon>Agaricomycotina</taxon>
        <taxon>Agaricomycetes</taxon>
        <taxon>Agaricomycetidae</taxon>
        <taxon>Agaricales</taxon>
        <taxon>Marasmiineae</taxon>
        <taxon>Omphalotaceae</taxon>
        <taxon>Lentinula</taxon>
    </lineage>
</organism>
<dbReference type="Proteomes" id="UP000188533">
    <property type="component" value="Unassembled WGS sequence"/>
</dbReference>
<dbReference type="EMBL" id="BDGU01000390">
    <property type="protein sequence ID" value="GAW07021.1"/>
    <property type="molecule type" value="Genomic_DNA"/>
</dbReference>
<feature type="region of interest" description="Disordered" evidence="1">
    <location>
        <begin position="34"/>
        <end position="72"/>
    </location>
</feature>
<reference evidence="2 3" key="2">
    <citation type="submission" date="2017-02" db="EMBL/GenBank/DDBJ databases">
        <title>A genome survey and senescence transcriptome analysis in Lentinula edodes.</title>
        <authorList>
            <person name="Sakamoto Y."/>
            <person name="Nakade K."/>
            <person name="Sato S."/>
            <person name="Yoshida Y."/>
            <person name="Miyazaki K."/>
            <person name="Natsume S."/>
            <person name="Konno N."/>
        </authorList>
    </citation>
    <scope>NUCLEOTIDE SEQUENCE [LARGE SCALE GENOMIC DNA]</scope>
    <source>
        <strain evidence="2 3">NBRC 111202</strain>
    </source>
</reference>
<accession>A0A1Q3EIK7</accession>
<dbReference type="AlphaFoldDB" id="A0A1Q3EIK7"/>
<feature type="region of interest" description="Disordered" evidence="1">
    <location>
        <begin position="116"/>
        <end position="143"/>
    </location>
</feature>
<proteinExistence type="predicted"/>
<keyword evidence="3" id="KW-1185">Reference proteome</keyword>
<reference evidence="2 3" key="1">
    <citation type="submission" date="2016-08" db="EMBL/GenBank/DDBJ databases">
        <authorList>
            <consortium name="Lentinula edodes genome sequencing consortium"/>
            <person name="Sakamoto Y."/>
            <person name="Nakade K."/>
            <person name="Sato S."/>
            <person name="Yoshida Y."/>
            <person name="Miyazaki K."/>
            <person name="Natsume S."/>
            <person name="Konno N."/>
        </authorList>
    </citation>
    <scope>NUCLEOTIDE SEQUENCE [LARGE SCALE GENOMIC DNA]</scope>
    <source>
        <strain evidence="2 3">NBRC 111202</strain>
    </source>
</reference>
<evidence type="ECO:0000313" key="3">
    <source>
        <dbReference type="Proteomes" id="UP000188533"/>
    </source>
</evidence>
<evidence type="ECO:0000313" key="2">
    <source>
        <dbReference type="EMBL" id="GAW07021.1"/>
    </source>
</evidence>